<name>A0A0H5E6G7_9BACT</name>
<evidence type="ECO:0000256" key="7">
    <source>
        <dbReference type="ARBA" id="ARBA00022984"/>
    </source>
</evidence>
<comment type="subcellular location">
    <subcellularLocation>
        <location evidence="2">Cell membrane</location>
    </subcellularLocation>
    <subcellularLocation>
        <location evidence="1">Membrane</location>
        <topology evidence="1">Single-pass membrane protein</topology>
    </subcellularLocation>
</comment>
<dbReference type="Gene3D" id="3.90.1310.10">
    <property type="entry name" value="Penicillin-binding protein 2a (Domain 2)"/>
    <property type="match status" value="1"/>
</dbReference>
<dbReference type="PANTHER" id="PTHR30627">
    <property type="entry name" value="PEPTIDOGLYCAN D,D-TRANSPEPTIDASE"/>
    <property type="match status" value="1"/>
</dbReference>
<dbReference type="InterPro" id="IPR005311">
    <property type="entry name" value="PBP_dimer"/>
</dbReference>
<dbReference type="PANTHER" id="PTHR30627:SF2">
    <property type="entry name" value="PEPTIDOGLYCAN D,D-TRANSPEPTIDASE MRDA"/>
    <property type="match status" value="1"/>
</dbReference>
<dbReference type="GO" id="GO:0009252">
    <property type="term" value="P:peptidoglycan biosynthetic process"/>
    <property type="evidence" value="ECO:0007669"/>
    <property type="project" value="UniProtKB-KW"/>
</dbReference>
<dbReference type="Pfam" id="PF03717">
    <property type="entry name" value="PBP_dimer"/>
    <property type="match status" value="2"/>
</dbReference>
<keyword evidence="5" id="KW-0812">Transmembrane</keyword>
<keyword evidence="4" id="KW-0121">Carboxypeptidase</keyword>
<keyword evidence="4" id="KW-0378">Hydrolase</keyword>
<dbReference type="GO" id="GO:0071555">
    <property type="term" value="P:cell wall organization"/>
    <property type="evidence" value="ECO:0007669"/>
    <property type="project" value="UniProtKB-KW"/>
</dbReference>
<evidence type="ECO:0000256" key="3">
    <source>
        <dbReference type="ARBA" id="ARBA00022475"/>
    </source>
</evidence>
<protein>
    <submittedName>
        <fullName evidence="13">Penicillin-binding protein</fullName>
    </submittedName>
</protein>
<accession>A0A0H5E6G7</accession>
<evidence type="ECO:0000256" key="8">
    <source>
        <dbReference type="ARBA" id="ARBA00022989"/>
    </source>
</evidence>
<evidence type="ECO:0000313" key="14">
    <source>
        <dbReference type="Proteomes" id="UP000220251"/>
    </source>
</evidence>
<dbReference type="InterPro" id="IPR036138">
    <property type="entry name" value="PBP_dimer_sf"/>
</dbReference>
<keyword evidence="10" id="KW-0961">Cell wall biogenesis/degradation</keyword>
<dbReference type="GO" id="GO:0005886">
    <property type="term" value="C:plasma membrane"/>
    <property type="evidence" value="ECO:0007669"/>
    <property type="project" value="UniProtKB-SubCell"/>
</dbReference>
<evidence type="ECO:0000256" key="6">
    <source>
        <dbReference type="ARBA" id="ARBA00022960"/>
    </source>
</evidence>
<evidence type="ECO:0000256" key="5">
    <source>
        <dbReference type="ARBA" id="ARBA00022692"/>
    </source>
</evidence>
<dbReference type="InterPro" id="IPR001460">
    <property type="entry name" value="PCN-bd_Tpept"/>
</dbReference>
<evidence type="ECO:0000259" key="11">
    <source>
        <dbReference type="Pfam" id="PF00905"/>
    </source>
</evidence>
<proteinExistence type="predicted"/>
<dbReference type="SUPFAM" id="SSF56519">
    <property type="entry name" value="Penicillin binding protein dimerisation domain"/>
    <property type="match status" value="1"/>
</dbReference>
<dbReference type="Pfam" id="PF00905">
    <property type="entry name" value="Transpeptidase"/>
    <property type="match status" value="1"/>
</dbReference>
<evidence type="ECO:0000256" key="2">
    <source>
        <dbReference type="ARBA" id="ARBA00004236"/>
    </source>
</evidence>
<evidence type="ECO:0000256" key="1">
    <source>
        <dbReference type="ARBA" id="ARBA00004167"/>
    </source>
</evidence>
<dbReference type="Gene3D" id="3.40.710.10">
    <property type="entry name" value="DD-peptidase/beta-lactamase superfamily"/>
    <property type="match status" value="2"/>
</dbReference>
<dbReference type="SUPFAM" id="SSF56601">
    <property type="entry name" value="beta-lactamase/transpeptidase-like"/>
    <property type="match status" value="2"/>
</dbReference>
<gene>
    <name evidence="13" type="primary">pbp</name>
    <name evidence="13" type="ORF">ELAC_1547</name>
</gene>
<reference evidence="14" key="1">
    <citation type="submission" date="2015-06" db="EMBL/GenBank/DDBJ databases">
        <authorList>
            <person name="Bertelli C."/>
        </authorList>
    </citation>
    <scope>NUCLEOTIDE SEQUENCE [LARGE SCALE GENOMIC DNA]</scope>
    <source>
        <strain evidence="14">CRIB-30</strain>
    </source>
</reference>
<evidence type="ECO:0000259" key="12">
    <source>
        <dbReference type="Pfam" id="PF03717"/>
    </source>
</evidence>
<keyword evidence="14" id="KW-1185">Reference proteome</keyword>
<evidence type="ECO:0000313" key="13">
    <source>
        <dbReference type="EMBL" id="CRX38875.1"/>
    </source>
</evidence>
<evidence type="ECO:0000256" key="9">
    <source>
        <dbReference type="ARBA" id="ARBA00023136"/>
    </source>
</evidence>
<keyword evidence="3" id="KW-1003">Cell membrane</keyword>
<dbReference type="Proteomes" id="UP000220251">
    <property type="component" value="Unassembled WGS sequence"/>
</dbReference>
<dbReference type="GO" id="GO:0008360">
    <property type="term" value="P:regulation of cell shape"/>
    <property type="evidence" value="ECO:0007669"/>
    <property type="project" value="UniProtKB-KW"/>
</dbReference>
<dbReference type="AlphaFoldDB" id="A0A0H5E6G7"/>
<keyword evidence="9" id="KW-0472">Membrane</keyword>
<feature type="domain" description="Penicillin-binding protein dimerisation" evidence="12">
    <location>
        <begin position="75"/>
        <end position="222"/>
    </location>
</feature>
<keyword evidence="8" id="KW-1133">Transmembrane helix</keyword>
<dbReference type="InterPro" id="IPR012338">
    <property type="entry name" value="Beta-lactam/transpept-like"/>
</dbReference>
<dbReference type="InterPro" id="IPR050515">
    <property type="entry name" value="Beta-lactam/transpept"/>
</dbReference>
<keyword evidence="7" id="KW-0573">Peptidoglycan synthesis</keyword>
<feature type="domain" description="Penicillin-binding protein dimerisation" evidence="12">
    <location>
        <begin position="254"/>
        <end position="307"/>
    </location>
</feature>
<organism evidence="13 14">
    <name type="scientific">Estrella lausannensis</name>
    <dbReference type="NCBI Taxonomy" id="483423"/>
    <lineage>
        <taxon>Bacteria</taxon>
        <taxon>Pseudomonadati</taxon>
        <taxon>Chlamydiota</taxon>
        <taxon>Chlamydiia</taxon>
        <taxon>Parachlamydiales</taxon>
        <taxon>Candidatus Criblamydiaceae</taxon>
        <taxon>Estrella</taxon>
    </lineage>
</organism>
<feature type="domain" description="Penicillin-binding protein transpeptidase" evidence="11">
    <location>
        <begin position="855"/>
        <end position="1099"/>
    </location>
</feature>
<keyword evidence="6" id="KW-0133">Cell shape</keyword>
<evidence type="ECO:0000256" key="10">
    <source>
        <dbReference type="ARBA" id="ARBA00023316"/>
    </source>
</evidence>
<keyword evidence="4" id="KW-0645">Protease</keyword>
<dbReference type="GO" id="GO:0008658">
    <property type="term" value="F:penicillin binding"/>
    <property type="evidence" value="ECO:0007669"/>
    <property type="project" value="InterPro"/>
</dbReference>
<evidence type="ECO:0000256" key="4">
    <source>
        <dbReference type="ARBA" id="ARBA00022645"/>
    </source>
</evidence>
<sequence>MGYDGIGSIEFSNETEHPMSYSSKENDIPGKANRVLNVVMFALALIATRLWYLAVIAHEDQVKAADRPKSRFVIEPARRASIRDRYNIPLAINKMRYQVSVVYGQIRSLSGSLYIIDKEGNRRRIKRREYIDRLSKMLASELNLDQKRVEDLIHSKASLLNQIPFVIKTDLTESEYYRLKAQESDWPGLEVAIIPKRVYPMGRVASDIIGYMGAISKQEYDRIVGEIKVLEAFIEETEHGLDAEVPKGFSTVEEARERLADLKEKSYTIHDAVGKSGIEGQFDQELRGFFGKKVYASDARGDFLREKSGGRDPISGQRLLLSISSELQAFAEELLIKNEMIRVPKLSETKKKGEVKEPWIKGGSIVAMDPNTGDILALATYPRFDPNDFISCSDPEESKEKSMAVQRWLETNSQIADLWDQKQPYRRERFDLTQGFVEEETVLDWPFFLSLVLPADNPVRQKLLTRIRFREAAALDSIAKELNSITGGLPFPSVINYLYQSSPHQPFGPKLGALGKIRIEERFGMNLKRVQEIREELNRLFEGIDLNYDKVLLADLSRLIVNSDCCSKELLKKLGDKSLTEVRNDSAALLKIVDHVKSETKKLFDELTFKEWREKEEKGYLKEMRLFEKENKKYPKPYLDYIDEMEHKLFDEFFARHKWQLVTAFLLGHSDFSYPEEGLQEYIEFFRKWHDEVLSGADHNADWQPSFVRLYGSLKKLELWLALEYMQSLRSYKDLERPLLGKLRFMRSKQPTEKDLAASFYPQYGYGYTRSYAYRQSTAQGSVFKLITAYAALAQRVKSLPEGPVSKKDLNPMEIVDQFTKKGKDEFVGFHQNGTPIPRYYKGGRLPRSIASNMGRVDLIRALEHSSNPYFALLAGDYLEDAEDLVNTARSFSYGERTGIELPFEIKGNLPDDTVDNRTSLYSLSIGQGSLVVTPLQTAVMLSAIANGGSVLVPNIVHLMVGDAPRRGADLLSSNEPYPFEDILRHLSVDFPLFTKAVAKKQKKEVRLFSKRLKREVFLPDEVKSMLFDGMNKVVERMHHFPTIGRLQAYFAKYPEAITALKILKGQLVGKTSTAETMERIDLDYSCGVNKYNHLWFGGISFEKGTSSKGSYLIQPQFGTPELVVVVYLRYGGYGRDTVPLAAQIVEKWREIKKRHEGK</sequence>
<dbReference type="EMBL" id="CWGJ01000025">
    <property type="protein sequence ID" value="CRX38875.1"/>
    <property type="molecule type" value="Genomic_DNA"/>
</dbReference>
<dbReference type="GO" id="GO:0071972">
    <property type="term" value="F:peptidoglycan L,D-transpeptidase activity"/>
    <property type="evidence" value="ECO:0007669"/>
    <property type="project" value="TreeGrafter"/>
</dbReference>